<dbReference type="RefSeq" id="WP_016483245.1">
    <property type="nucleotide sequence ID" value="NC_021487.1"/>
</dbReference>
<evidence type="ECO:0000313" key="2">
    <source>
        <dbReference type="EMBL" id="CCW35720.1"/>
    </source>
</evidence>
<sequence length="94" mass="9982">MDAFSVGVSATAEEGVATAASEALGRSRSRRSGAVGRGLGRAVVVGAAVAVRPDVRAEDLLLAAFAAFIRAFIRSSWRFRMRRISFARIRTPSS</sequence>
<evidence type="ECO:0000313" key="3">
    <source>
        <dbReference type="Proteomes" id="UP000014227"/>
    </source>
</evidence>
<proteinExistence type="predicted"/>
<dbReference type="Proteomes" id="UP000014227">
    <property type="component" value="Chromosome I"/>
</dbReference>
<gene>
    <name evidence="2" type="ORF">CCALI_01912</name>
</gene>
<feature type="region of interest" description="Disordered" evidence="1">
    <location>
        <begin position="15"/>
        <end position="36"/>
    </location>
</feature>
<name>S0EVB9_CHTCT</name>
<keyword evidence="3" id="KW-1185">Reference proteome</keyword>
<dbReference type="HOGENOM" id="CLU_2381021_0_0_0"/>
<evidence type="ECO:0000256" key="1">
    <source>
        <dbReference type="SAM" id="MobiDB-lite"/>
    </source>
</evidence>
<dbReference type="AlphaFoldDB" id="S0EVB9"/>
<protein>
    <submittedName>
        <fullName evidence="2">Uncharacterized protein</fullName>
    </submittedName>
</protein>
<dbReference type="STRING" id="454171.CP488_02182"/>
<organism evidence="2 3">
    <name type="scientific">Chthonomonas calidirosea (strain DSM 23976 / ICMP 18418 / T49)</name>
    <dbReference type="NCBI Taxonomy" id="1303518"/>
    <lineage>
        <taxon>Bacteria</taxon>
        <taxon>Bacillati</taxon>
        <taxon>Armatimonadota</taxon>
        <taxon>Chthonomonadia</taxon>
        <taxon>Chthonomonadales</taxon>
        <taxon>Chthonomonadaceae</taxon>
        <taxon>Chthonomonas</taxon>
    </lineage>
</organism>
<accession>S0EVB9</accession>
<dbReference type="EMBL" id="HF951689">
    <property type="protein sequence ID" value="CCW35720.1"/>
    <property type="molecule type" value="Genomic_DNA"/>
</dbReference>
<reference evidence="3" key="1">
    <citation type="submission" date="2013-03" db="EMBL/GenBank/DDBJ databases">
        <title>Genome sequence of Chthonomonas calidirosea, the first sequenced genome from the Armatimonadetes phylum (formally candidate division OP10).</title>
        <authorList>
            <person name="Lee K.C.Y."/>
            <person name="Morgan X.C."/>
            <person name="Dunfield P.F."/>
            <person name="Tamas I."/>
            <person name="Houghton K.M."/>
            <person name="Vyssotski M."/>
            <person name="Ryan J.L.J."/>
            <person name="Lagutin K."/>
            <person name="McDonald I.R."/>
            <person name="Stott M.B."/>
        </authorList>
    </citation>
    <scope>NUCLEOTIDE SEQUENCE [LARGE SCALE GENOMIC DNA]</scope>
    <source>
        <strain evidence="3">DSM 23976 / ICMP 18418 / T49</strain>
    </source>
</reference>
<dbReference type="InParanoid" id="S0EVB9"/>
<dbReference type="KEGG" id="ccz:CCALI_01912"/>
<dbReference type="PATRIC" id="fig|1303518.3.peg.1967"/>